<dbReference type="InterPro" id="IPR021276">
    <property type="entry name" value="DUF2855"/>
</dbReference>
<organism evidence="1 2">
    <name type="scientific">Zasmidium cellare</name>
    <name type="common">Wine cellar mold</name>
    <name type="synonym">Racodium cellare</name>
    <dbReference type="NCBI Taxonomy" id="395010"/>
    <lineage>
        <taxon>Eukaryota</taxon>
        <taxon>Fungi</taxon>
        <taxon>Dikarya</taxon>
        <taxon>Ascomycota</taxon>
        <taxon>Pezizomycotina</taxon>
        <taxon>Dothideomycetes</taxon>
        <taxon>Dothideomycetidae</taxon>
        <taxon>Mycosphaerellales</taxon>
        <taxon>Mycosphaerellaceae</taxon>
        <taxon>Zasmidium</taxon>
    </lineage>
</organism>
<protein>
    <submittedName>
        <fullName evidence="1">Uncharacterized protein</fullName>
    </submittedName>
</protein>
<evidence type="ECO:0000313" key="1">
    <source>
        <dbReference type="EMBL" id="KAK4497017.1"/>
    </source>
</evidence>
<dbReference type="EMBL" id="JAXOVC010000009">
    <property type="protein sequence ID" value="KAK4497017.1"/>
    <property type="molecule type" value="Genomic_DNA"/>
</dbReference>
<evidence type="ECO:0000313" key="2">
    <source>
        <dbReference type="Proteomes" id="UP001305779"/>
    </source>
</evidence>
<dbReference type="Proteomes" id="UP001305779">
    <property type="component" value="Unassembled WGS sequence"/>
</dbReference>
<name>A0ABR0E6H1_ZASCE</name>
<accession>A0ABR0E6H1</accession>
<dbReference type="Pfam" id="PF11017">
    <property type="entry name" value="DUF2855"/>
    <property type="match status" value="1"/>
</dbReference>
<keyword evidence="2" id="KW-1185">Reference proteome</keyword>
<reference evidence="1 2" key="1">
    <citation type="journal article" date="2023" name="G3 (Bethesda)">
        <title>A chromosome-level genome assembly of Zasmidium syzygii isolated from banana leaves.</title>
        <authorList>
            <person name="van Westerhoven A.C."/>
            <person name="Mehrabi R."/>
            <person name="Talebi R."/>
            <person name="Steentjes M.B.F."/>
            <person name="Corcolon B."/>
            <person name="Chong P.A."/>
            <person name="Kema G.H.J."/>
            <person name="Seidl M.F."/>
        </authorList>
    </citation>
    <scope>NUCLEOTIDE SEQUENCE [LARGE SCALE GENOMIC DNA]</scope>
    <source>
        <strain evidence="1 2">P124</strain>
    </source>
</reference>
<gene>
    <name evidence="1" type="ORF">PRZ48_011466</name>
</gene>
<sequence length="407" mass="44892">MATSQQDTYFHVVEQCNAANNSLVRFFEDPQDPLPPQCVRARTRIISMTANNISYTKSNLLGWWHAYPIPDSLVDQFPRDRFMHAPGWGFAEVVQSDLKGINPGDRLFGYHPFSNHSFTLALNPAELEGHFYERCQAKSGLVKFYRRCHLVPAEEYNSKDADDLDFIALMRAIFGTGYDLANYVLAWKAEERVEPAGPDLLYPWDKEVQGDVKGAVVVVFGAAGKAAVGFAHQLKHGRPNSEAPALILGVASSASSRLASSSGLYEAVYTYDEPLTAIAHGQDCAGENAKFVLVDFSSHDEAAYLWADEAAKRSSTPIVHICLTALPRPGSNAILVIAPHTTAHAIDLVGAPEYYKRFENALASLSKHKEILHLEPQRKFGLDSFKEDFDKLARGAAVSSSGTVYHM</sequence>
<comment type="caution">
    <text evidence="1">The sequence shown here is derived from an EMBL/GenBank/DDBJ whole genome shotgun (WGS) entry which is preliminary data.</text>
</comment>
<proteinExistence type="predicted"/>